<organism evidence="2 3">
    <name type="scientific">Klebsiella spallanzanii</name>
    <dbReference type="NCBI Taxonomy" id="2587528"/>
    <lineage>
        <taxon>Bacteria</taxon>
        <taxon>Pseudomonadati</taxon>
        <taxon>Pseudomonadota</taxon>
        <taxon>Gammaproteobacteria</taxon>
        <taxon>Enterobacterales</taxon>
        <taxon>Enterobacteriaceae</taxon>
        <taxon>Klebsiella/Raoultella group</taxon>
        <taxon>Klebsiella</taxon>
    </lineage>
</organism>
<proteinExistence type="predicted"/>
<evidence type="ECO:0000256" key="1">
    <source>
        <dbReference type="SAM" id="SignalP"/>
    </source>
</evidence>
<evidence type="ECO:0000313" key="3">
    <source>
        <dbReference type="Proteomes" id="UP000317652"/>
    </source>
</evidence>
<keyword evidence="3" id="KW-1185">Reference proteome</keyword>
<feature type="chain" id="PRO_5045111281" evidence="1">
    <location>
        <begin position="24"/>
        <end position="52"/>
    </location>
</feature>
<reference evidence="2 3" key="1">
    <citation type="submission" date="2019-07" db="EMBL/GenBank/DDBJ databases">
        <authorList>
            <person name="Brisse S."/>
            <person name="Rodrigues C."/>
            <person name="Thorpe H."/>
        </authorList>
    </citation>
    <scope>NUCLEOTIDE SEQUENCE [LARGE SCALE GENOMIC DNA]</scope>
    <source>
        <strain evidence="2">SB6411</strain>
    </source>
</reference>
<evidence type="ECO:0000313" key="2">
    <source>
        <dbReference type="EMBL" id="VUS71401.1"/>
    </source>
</evidence>
<name>A0ABY6VFF3_9ENTR</name>
<comment type="caution">
    <text evidence="2">The sequence shown here is derived from an EMBL/GenBank/DDBJ whole genome shotgun (WGS) entry which is preliminary data.</text>
</comment>
<gene>
    <name evidence="2" type="ORF">SB6411_02405</name>
</gene>
<sequence>MKTVVKTAVAAALVMGFASFANAAGTNTGTVTFTGILKILRAQLWLAMNIRR</sequence>
<accession>A0ABY6VFF3</accession>
<dbReference type="EMBL" id="CABGGS010000043">
    <property type="protein sequence ID" value="VUS71401.1"/>
    <property type="molecule type" value="Genomic_DNA"/>
</dbReference>
<feature type="signal peptide" evidence="1">
    <location>
        <begin position="1"/>
        <end position="23"/>
    </location>
</feature>
<keyword evidence="1" id="KW-0732">Signal</keyword>
<dbReference type="Proteomes" id="UP000317652">
    <property type="component" value="Unassembled WGS sequence"/>
</dbReference>
<protein>
    <submittedName>
        <fullName evidence="2">Uncharacterized protein</fullName>
    </submittedName>
</protein>